<dbReference type="OrthoDB" id="6187449at2"/>
<dbReference type="SUPFAM" id="SSF55874">
    <property type="entry name" value="ATPase domain of HSP90 chaperone/DNA topoisomerase II/histidine kinase"/>
    <property type="match status" value="1"/>
</dbReference>
<evidence type="ECO:0000256" key="6">
    <source>
        <dbReference type="SAM" id="Phobius"/>
    </source>
</evidence>
<evidence type="ECO:0000313" key="10">
    <source>
        <dbReference type="Proteomes" id="UP000275394"/>
    </source>
</evidence>
<feature type="transmembrane region" description="Helical" evidence="6">
    <location>
        <begin position="230"/>
        <end position="250"/>
    </location>
</feature>
<evidence type="ECO:0000256" key="4">
    <source>
        <dbReference type="ARBA" id="ARBA00023012"/>
    </source>
</evidence>
<dbReference type="PANTHER" id="PTHR45339">
    <property type="entry name" value="HYBRID SIGNAL TRANSDUCTION HISTIDINE KINASE J"/>
    <property type="match status" value="1"/>
</dbReference>
<feature type="transmembrane region" description="Helical" evidence="6">
    <location>
        <begin position="140"/>
        <end position="162"/>
    </location>
</feature>
<dbReference type="Gene3D" id="3.30.565.10">
    <property type="entry name" value="Histidine kinase-like ATPase, C-terminal domain"/>
    <property type="match status" value="1"/>
</dbReference>
<dbReference type="AlphaFoldDB" id="A0A3N2DG63"/>
<dbReference type="InterPro" id="IPR001789">
    <property type="entry name" value="Sig_transdc_resp-reg_receiver"/>
</dbReference>
<dbReference type="CDD" id="cd17546">
    <property type="entry name" value="REC_hyHK_CKI1_RcsC-like"/>
    <property type="match status" value="1"/>
</dbReference>
<dbReference type="SUPFAM" id="SSF47384">
    <property type="entry name" value="Homodimeric domain of signal transducing histidine kinase"/>
    <property type="match status" value="1"/>
</dbReference>
<keyword evidence="6" id="KW-0472">Membrane</keyword>
<evidence type="ECO:0000256" key="3">
    <source>
        <dbReference type="ARBA" id="ARBA00022553"/>
    </source>
</evidence>
<dbReference type="InterPro" id="IPR011006">
    <property type="entry name" value="CheY-like_superfamily"/>
</dbReference>
<dbReference type="RefSeq" id="WP_123713831.1">
    <property type="nucleotide sequence ID" value="NZ_RKHR01000007.1"/>
</dbReference>
<evidence type="ECO:0000259" key="7">
    <source>
        <dbReference type="PROSITE" id="PS50109"/>
    </source>
</evidence>
<dbReference type="PROSITE" id="PS50109">
    <property type="entry name" value="HIS_KIN"/>
    <property type="match status" value="1"/>
</dbReference>
<dbReference type="SMART" id="SM00388">
    <property type="entry name" value="HisKA"/>
    <property type="match status" value="1"/>
</dbReference>
<dbReference type="PROSITE" id="PS50110">
    <property type="entry name" value="RESPONSE_REGULATORY"/>
    <property type="match status" value="1"/>
</dbReference>
<sequence>MSMKRLASCSGILVPALVALLSFFSLSSAVGDGVGQLVLSLVTVSPEVFGGDVFNDSMLILKDSNVLPVEVEMGAANSVSFQSILYGVLFSFFCFYLFIGLRLRRSSQLYFVTYIFLVVLLVLCRDYSLLGWLVNDHAESVYPLLLAWLKLLVLAVHVLFISSYMKSRTTQPNLYISLCVLLCVSLALAVVMPFQSTAALKIMLPVIYSLFVALSMFLVGFGVQQKIAGAKYLFVAVLCAVVGFVVSEMVEDGLLLLNEYSYQALVIGVVAEVLLFGFCLADKLAISHQRHRYLLTSTLKAKDNELKAYEQSNKLKNQFLAAISHELRTPMNGVVAAIDILTPDNPDRVEREKYLQLANSSAEDMTRLLDKLLSFAELQSGAVRAKESQFNLRELIVDLCERYEERAQRKGINLQLFIDQADQLCVLGDVKKLREIISQLIDNAVKFTDHGSVVVRLDVLPAETDLTAVISVTDTGVGIQATDKQSVFNAFEQQDAGCDRRYSGLGIGLSICQQLANIMGGELSYESEEVIGCTFTLSVPLRPAQKQALEAEPEVIVQNRGNIAPILIVEDNYVNQLVLKGMLTKLGYEVLTADNGIEALSVMDRYAVSIVLMDCQMPEMDGFEATKRIRAGYEAGAEVPIIAVTANAMEFDTERCIAVGMNDFIKKPVRKKILMKKLLYWLNKRPAAKNNVEF</sequence>
<dbReference type="InterPro" id="IPR036097">
    <property type="entry name" value="HisK_dim/P_sf"/>
</dbReference>
<evidence type="ECO:0000313" key="9">
    <source>
        <dbReference type="EMBL" id="ROR98782.1"/>
    </source>
</evidence>
<comment type="caution">
    <text evidence="9">The sequence shown here is derived from an EMBL/GenBank/DDBJ whole genome shotgun (WGS) entry which is preliminary data.</text>
</comment>
<evidence type="ECO:0000256" key="1">
    <source>
        <dbReference type="ARBA" id="ARBA00000085"/>
    </source>
</evidence>
<gene>
    <name evidence="9" type="ORF">EDC56_3521</name>
</gene>
<dbReference type="InterPro" id="IPR036890">
    <property type="entry name" value="HATPase_C_sf"/>
</dbReference>
<dbReference type="InterPro" id="IPR003594">
    <property type="entry name" value="HATPase_dom"/>
</dbReference>
<dbReference type="EC" id="2.7.13.3" evidence="2"/>
<comment type="catalytic activity">
    <reaction evidence="1">
        <text>ATP + protein L-histidine = ADP + protein N-phospho-L-histidine.</text>
        <dbReference type="EC" id="2.7.13.3"/>
    </reaction>
</comment>
<dbReference type="SMART" id="SM00387">
    <property type="entry name" value="HATPase_c"/>
    <property type="match status" value="1"/>
</dbReference>
<dbReference type="Pfam" id="PF00512">
    <property type="entry name" value="HisKA"/>
    <property type="match status" value="1"/>
</dbReference>
<keyword evidence="6" id="KW-1133">Transmembrane helix</keyword>
<feature type="transmembrane region" description="Helical" evidence="6">
    <location>
        <begin position="111"/>
        <end position="134"/>
    </location>
</feature>
<protein>
    <recommendedName>
        <fullName evidence="2">histidine kinase</fullName>
        <ecNumber evidence="2">2.7.13.3</ecNumber>
    </recommendedName>
</protein>
<dbReference type="PRINTS" id="PR00344">
    <property type="entry name" value="BCTRLSENSOR"/>
</dbReference>
<dbReference type="Pfam" id="PF02518">
    <property type="entry name" value="HATPase_c"/>
    <property type="match status" value="1"/>
</dbReference>
<dbReference type="CDD" id="cd00082">
    <property type="entry name" value="HisKA"/>
    <property type="match status" value="1"/>
</dbReference>
<evidence type="ECO:0000256" key="2">
    <source>
        <dbReference type="ARBA" id="ARBA00012438"/>
    </source>
</evidence>
<dbReference type="FunFam" id="3.30.565.10:FF:000010">
    <property type="entry name" value="Sensor histidine kinase RcsC"/>
    <property type="match status" value="1"/>
</dbReference>
<feature type="transmembrane region" description="Helical" evidence="6">
    <location>
        <begin position="174"/>
        <end position="196"/>
    </location>
</feature>
<feature type="domain" description="Response regulatory" evidence="8">
    <location>
        <begin position="565"/>
        <end position="682"/>
    </location>
</feature>
<feature type="transmembrane region" description="Helical" evidence="6">
    <location>
        <begin position="262"/>
        <end position="281"/>
    </location>
</feature>
<evidence type="ECO:0000259" key="8">
    <source>
        <dbReference type="PROSITE" id="PS50110"/>
    </source>
</evidence>
<dbReference type="GO" id="GO:0000155">
    <property type="term" value="F:phosphorelay sensor kinase activity"/>
    <property type="evidence" value="ECO:0007669"/>
    <property type="project" value="InterPro"/>
</dbReference>
<dbReference type="InterPro" id="IPR005467">
    <property type="entry name" value="His_kinase_dom"/>
</dbReference>
<evidence type="ECO:0000256" key="5">
    <source>
        <dbReference type="PROSITE-ProRule" id="PRU00169"/>
    </source>
</evidence>
<dbReference type="InterPro" id="IPR011623">
    <property type="entry name" value="7TMR_DISM_rcpt_extracell_dom1"/>
</dbReference>
<feature type="modified residue" description="4-aspartylphosphate" evidence="5">
    <location>
        <position position="614"/>
    </location>
</feature>
<dbReference type="SUPFAM" id="SSF52172">
    <property type="entry name" value="CheY-like"/>
    <property type="match status" value="1"/>
</dbReference>
<name>A0A3N2DG63_9GAMM</name>
<keyword evidence="3 5" id="KW-0597">Phosphoprotein</keyword>
<feature type="domain" description="Histidine kinase" evidence="7">
    <location>
        <begin position="322"/>
        <end position="543"/>
    </location>
</feature>
<dbReference type="Gene3D" id="1.10.287.130">
    <property type="match status" value="1"/>
</dbReference>
<dbReference type="Proteomes" id="UP000275394">
    <property type="component" value="Unassembled WGS sequence"/>
</dbReference>
<feature type="transmembrane region" description="Helical" evidence="6">
    <location>
        <begin position="202"/>
        <end position="223"/>
    </location>
</feature>
<dbReference type="Pfam" id="PF07695">
    <property type="entry name" value="7TMR-DISM_7TM"/>
    <property type="match status" value="1"/>
</dbReference>
<reference evidence="9 10" key="1">
    <citation type="submission" date="2018-11" db="EMBL/GenBank/DDBJ databases">
        <title>Genomic Encyclopedia of Type Strains, Phase IV (KMG-IV): sequencing the most valuable type-strain genomes for metagenomic binning, comparative biology and taxonomic classification.</title>
        <authorList>
            <person name="Goeker M."/>
        </authorList>
    </citation>
    <scope>NUCLEOTIDE SEQUENCE [LARGE SCALE GENOMIC DNA]</scope>
    <source>
        <strain evidence="9 10">DSM 100316</strain>
    </source>
</reference>
<feature type="transmembrane region" description="Helical" evidence="6">
    <location>
        <begin position="79"/>
        <end position="99"/>
    </location>
</feature>
<keyword evidence="4" id="KW-0902">Two-component regulatory system</keyword>
<dbReference type="InterPro" id="IPR003661">
    <property type="entry name" value="HisK_dim/P_dom"/>
</dbReference>
<dbReference type="SMART" id="SM00448">
    <property type="entry name" value="REC"/>
    <property type="match status" value="1"/>
</dbReference>
<dbReference type="Gene3D" id="3.40.50.2300">
    <property type="match status" value="1"/>
</dbReference>
<accession>A0A3N2DG63</accession>
<dbReference type="EMBL" id="RKHR01000007">
    <property type="protein sequence ID" value="ROR98782.1"/>
    <property type="molecule type" value="Genomic_DNA"/>
</dbReference>
<dbReference type="InterPro" id="IPR004358">
    <property type="entry name" value="Sig_transdc_His_kin-like_C"/>
</dbReference>
<dbReference type="Pfam" id="PF00072">
    <property type="entry name" value="Response_reg"/>
    <property type="match status" value="1"/>
</dbReference>
<keyword evidence="10" id="KW-1185">Reference proteome</keyword>
<proteinExistence type="predicted"/>
<organism evidence="9 10">
    <name type="scientific">Sinobacterium caligoides</name>
    <dbReference type="NCBI Taxonomy" id="933926"/>
    <lineage>
        <taxon>Bacteria</taxon>
        <taxon>Pseudomonadati</taxon>
        <taxon>Pseudomonadota</taxon>
        <taxon>Gammaproteobacteria</taxon>
        <taxon>Cellvibrionales</taxon>
        <taxon>Spongiibacteraceae</taxon>
        <taxon>Sinobacterium</taxon>
    </lineage>
</organism>
<keyword evidence="6" id="KW-0812">Transmembrane</keyword>
<dbReference type="PANTHER" id="PTHR45339:SF1">
    <property type="entry name" value="HYBRID SIGNAL TRANSDUCTION HISTIDINE KINASE J"/>
    <property type="match status" value="1"/>
</dbReference>